<dbReference type="RefSeq" id="WP_227422803.1">
    <property type="nucleotide sequence ID" value="NZ_CP071868.1"/>
</dbReference>
<dbReference type="AlphaFoldDB" id="A0A8A4ZDK6"/>
<proteinExistence type="predicted"/>
<dbReference type="Gene3D" id="3.30.950.30">
    <property type="entry name" value="Schlafen, AAA domain"/>
    <property type="match status" value="1"/>
</dbReference>
<dbReference type="Proteomes" id="UP000663937">
    <property type="component" value="Chromosome"/>
</dbReference>
<sequence>MATTEDVEQYLALGHETRAFEVKGPGSIGDKSYCAKVARAAMAMGNLHDGGLICLGIDESSMTAMQPGLDDEQLATWSGFDNVADAIARFCDPPVTFHLLPLTVSSGRRVVVLEVDEFEVVPHICTRDYPGETQVGSLYVRPHGKPQSTHVPSASELRELLDLATTKGVREFVRRAALAGVMPTLRAEEDVERDAFAAEAEAVWAEPSNLTSTLATAGYFDIEIRPRPFDSHRIPPADLQDVVVSNAVRLRGWPLPMVDRREPVKRHATWIGQDTQSTVVPHVEAWRFCTTGQFLQRRVMATDLSDAQELRVSSERATGAVAVWDVLLYLIEVAELAARLATAVHCDAMTIRASITGIAGRELVSGDSARELYGPYIVDSSTLNASADATTVDLLRDPIAVGISLTQDLLGQFGLKIPDDVLREWQGQVFRR</sequence>
<dbReference type="KEGG" id="psic:J4E96_14505"/>
<dbReference type="InterPro" id="IPR038461">
    <property type="entry name" value="Schlafen_AlbA_2_dom_sf"/>
</dbReference>
<evidence type="ECO:0000313" key="1">
    <source>
        <dbReference type="EMBL" id="QTE28567.1"/>
    </source>
</evidence>
<dbReference type="EMBL" id="CP071868">
    <property type="protein sequence ID" value="QTE28567.1"/>
    <property type="molecule type" value="Genomic_DNA"/>
</dbReference>
<protein>
    <submittedName>
        <fullName evidence="1">Uncharacterized protein</fullName>
    </submittedName>
</protein>
<evidence type="ECO:0000313" key="2">
    <source>
        <dbReference type="Proteomes" id="UP000663937"/>
    </source>
</evidence>
<name>A0A8A4ZDK6_9MICO</name>
<organism evidence="1 2">
    <name type="scientific">Pengzhenrongella sicca</name>
    <dbReference type="NCBI Taxonomy" id="2819238"/>
    <lineage>
        <taxon>Bacteria</taxon>
        <taxon>Bacillati</taxon>
        <taxon>Actinomycetota</taxon>
        <taxon>Actinomycetes</taxon>
        <taxon>Micrococcales</taxon>
        <taxon>Pengzhenrongella</taxon>
    </lineage>
</organism>
<accession>A0A8A4ZDK6</accession>
<keyword evidence="2" id="KW-1185">Reference proteome</keyword>
<reference evidence="1" key="1">
    <citation type="submission" date="2021-03" db="EMBL/GenBank/DDBJ databases">
        <title>Pengzhenrongella sicca gen. nov., sp. nov., a new member of suborder Micrococcineae isolated from High-Arctic tundra soil.</title>
        <authorList>
            <person name="Peng F."/>
        </authorList>
    </citation>
    <scope>NUCLEOTIDE SEQUENCE</scope>
    <source>
        <strain evidence="1">LRZ-2</strain>
    </source>
</reference>
<gene>
    <name evidence="1" type="ORF">J4E96_14505</name>
</gene>